<protein>
    <submittedName>
        <fullName evidence="2">1414_t:CDS:1</fullName>
    </submittedName>
</protein>
<feature type="non-terminal residue" evidence="2">
    <location>
        <position position="197"/>
    </location>
</feature>
<reference evidence="2" key="1">
    <citation type="submission" date="2021-06" db="EMBL/GenBank/DDBJ databases">
        <authorList>
            <person name="Kallberg Y."/>
            <person name="Tangrot J."/>
            <person name="Rosling A."/>
        </authorList>
    </citation>
    <scope>NUCLEOTIDE SEQUENCE</scope>
    <source>
        <strain evidence="2">MA453B</strain>
    </source>
</reference>
<comment type="caution">
    <text evidence="2">The sequence shown here is derived from an EMBL/GenBank/DDBJ whole genome shotgun (WGS) entry which is preliminary data.</text>
</comment>
<dbReference type="EMBL" id="CAJVPY010007001">
    <property type="protein sequence ID" value="CAG8673457.1"/>
    <property type="molecule type" value="Genomic_DNA"/>
</dbReference>
<name>A0A9N9EGR5_9GLOM</name>
<dbReference type="AlphaFoldDB" id="A0A9N9EGR5"/>
<evidence type="ECO:0000313" key="3">
    <source>
        <dbReference type="Proteomes" id="UP000789405"/>
    </source>
</evidence>
<dbReference type="PANTHER" id="PTHR19303">
    <property type="entry name" value="TRANSPOSON"/>
    <property type="match status" value="1"/>
</dbReference>
<dbReference type="Proteomes" id="UP000789405">
    <property type="component" value="Unassembled WGS sequence"/>
</dbReference>
<dbReference type="InterPro" id="IPR004875">
    <property type="entry name" value="DDE_SF_endonuclease_dom"/>
</dbReference>
<gene>
    <name evidence="2" type="ORF">DERYTH_LOCUS11379</name>
</gene>
<organism evidence="2 3">
    <name type="scientific">Dentiscutata erythropus</name>
    <dbReference type="NCBI Taxonomy" id="1348616"/>
    <lineage>
        <taxon>Eukaryota</taxon>
        <taxon>Fungi</taxon>
        <taxon>Fungi incertae sedis</taxon>
        <taxon>Mucoromycota</taxon>
        <taxon>Glomeromycotina</taxon>
        <taxon>Glomeromycetes</taxon>
        <taxon>Diversisporales</taxon>
        <taxon>Gigasporaceae</taxon>
        <taxon>Dentiscutata</taxon>
    </lineage>
</organism>
<dbReference type="GO" id="GO:0003677">
    <property type="term" value="F:DNA binding"/>
    <property type="evidence" value="ECO:0007669"/>
    <property type="project" value="TreeGrafter"/>
</dbReference>
<sequence>MHGLEQIKKHGEDASLDNNIVAIAIPQLRKVLKEYNLKNIYNMDKTGLFYCLEPDTTLATTCLKGKSPNPQCFKRIKYNRLSVTYESSSKAWMMTVLFQVWLKEFDMKMANHKVILLVNNVKCYSSSNLNLHNTTVYYLSPNTTSRIQPLDAGIIMSFKCCYKNYFIKWMLNQYESGNDDKLNVLNAIKFIVQAWNE</sequence>
<evidence type="ECO:0000259" key="1">
    <source>
        <dbReference type="Pfam" id="PF03184"/>
    </source>
</evidence>
<dbReference type="GO" id="GO:0005634">
    <property type="term" value="C:nucleus"/>
    <property type="evidence" value="ECO:0007669"/>
    <property type="project" value="TreeGrafter"/>
</dbReference>
<feature type="domain" description="DDE-1" evidence="1">
    <location>
        <begin position="60"/>
        <end position="196"/>
    </location>
</feature>
<dbReference type="OrthoDB" id="2446582at2759"/>
<accession>A0A9N9EGR5</accession>
<dbReference type="PANTHER" id="PTHR19303:SF73">
    <property type="entry name" value="PROTEIN PDC2"/>
    <property type="match status" value="1"/>
</dbReference>
<dbReference type="InterPro" id="IPR050863">
    <property type="entry name" value="CenT-Element_Derived"/>
</dbReference>
<dbReference type="Pfam" id="PF03184">
    <property type="entry name" value="DDE_1"/>
    <property type="match status" value="1"/>
</dbReference>
<keyword evidence="3" id="KW-1185">Reference proteome</keyword>
<evidence type="ECO:0000313" key="2">
    <source>
        <dbReference type="EMBL" id="CAG8673457.1"/>
    </source>
</evidence>
<proteinExistence type="predicted"/>